<feature type="repeat" description="ANK" evidence="3">
    <location>
        <begin position="380"/>
        <end position="404"/>
    </location>
</feature>
<dbReference type="Pfam" id="PF00023">
    <property type="entry name" value="Ank"/>
    <property type="match status" value="1"/>
</dbReference>
<name>A0A1X7T1B6_AMPQE</name>
<dbReference type="InterPro" id="IPR002110">
    <property type="entry name" value="Ankyrin_rpt"/>
</dbReference>
<dbReference type="SMART" id="SM00248">
    <property type="entry name" value="ANK"/>
    <property type="match status" value="4"/>
</dbReference>
<feature type="repeat" description="ANK" evidence="3">
    <location>
        <begin position="414"/>
        <end position="446"/>
    </location>
</feature>
<feature type="repeat" description="ANK" evidence="3">
    <location>
        <begin position="347"/>
        <end position="379"/>
    </location>
</feature>
<dbReference type="InterPro" id="IPR036770">
    <property type="entry name" value="Ankyrin_rpt-contain_sf"/>
</dbReference>
<dbReference type="Pfam" id="PF12796">
    <property type="entry name" value="Ank_2"/>
    <property type="match status" value="1"/>
</dbReference>
<feature type="repeat" description="ANK" evidence="3">
    <location>
        <begin position="313"/>
        <end position="345"/>
    </location>
</feature>
<dbReference type="PROSITE" id="PS50297">
    <property type="entry name" value="ANK_REP_REGION"/>
    <property type="match status" value="4"/>
</dbReference>
<dbReference type="eggNOG" id="KOG0504">
    <property type="taxonomic scope" value="Eukaryota"/>
</dbReference>
<evidence type="ECO:0000256" key="2">
    <source>
        <dbReference type="ARBA" id="ARBA00023043"/>
    </source>
</evidence>
<sequence>MQSVVNPGVRNLELKIDQAPGLQEIANKLQQQYDSLVVAVKNSLEDNCICIEDAKLLINGCFMRKAHVVSELKSCIDLLEKINDFKSFFEFLIKCDFIGYLNYKLLKKLADLPKDDDEIKDRFIEYEKDYVKLLSAASFQNFIPFFEKHSDLSPTAPLGLPYISFRLERPWLITSIYTWISTYGAFSWLEYAYLKQLRTGSIIITYAVLPCVLDDVMRDLNNPVILRKLKDNDITVIELPQEEEETQLESTAKRKLISTNVRRVAPIEKEVIIKSSSLGKELISSIESHTKPEELICLLEAGADPNATEYASDHDTALIRAIDKNNVGILKFLLEKGADPNIGSDTRKRTPLLIAVKSGSIETVDILLNNGARTDFVSKDGKTPLHYAGKSGKVEMLEFWIRRGDYDVNVKDKRKRTPLFNAVKSGSVEAVDFLLTNGASVDVVDSPNPSLVTINKMAAISKSELIYSKRQQDKTKLLSKKFCSKKERLGKQIFYLFS</sequence>
<dbReference type="OrthoDB" id="194358at2759"/>
<dbReference type="PRINTS" id="PR01415">
    <property type="entry name" value="ANKYRIN"/>
</dbReference>
<evidence type="ECO:0000256" key="1">
    <source>
        <dbReference type="ARBA" id="ARBA00022737"/>
    </source>
</evidence>
<dbReference type="InterPro" id="IPR050745">
    <property type="entry name" value="Multifunctional_regulatory"/>
</dbReference>
<proteinExistence type="predicted"/>
<organism evidence="4">
    <name type="scientific">Amphimedon queenslandica</name>
    <name type="common">Sponge</name>
    <dbReference type="NCBI Taxonomy" id="400682"/>
    <lineage>
        <taxon>Eukaryota</taxon>
        <taxon>Metazoa</taxon>
        <taxon>Porifera</taxon>
        <taxon>Demospongiae</taxon>
        <taxon>Heteroscleromorpha</taxon>
        <taxon>Haplosclerida</taxon>
        <taxon>Niphatidae</taxon>
        <taxon>Amphimedon</taxon>
    </lineage>
</organism>
<keyword evidence="1" id="KW-0677">Repeat</keyword>
<dbReference type="PROSITE" id="PS50088">
    <property type="entry name" value="ANK_REPEAT"/>
    <property type="match status" value="4"/>
</dbReference>
<dbReference type="InParanoid" id="A0A1X7T1B6"/>
<dbReference type="AlphaFoldDB" id="A0A1X7T1B6"/>
<reference evidence="4" key="1">
    <citation type="submission" date="2017-05" db="UniProtKB">
        <authorList>
            <consortium name="EnsemblMetazoa"/>
        </authorList>
    </citation>
    <scope>IDENTIFICATION</scope>
</reference>
<accession>A0A1X7T1B6</accession>
<dbReference type="SUPFAM" id="SSF48403">
    <property type="entry name" value="Ankyrin repeat"/>
    <property type="match status" value="1"/>
</dbReference>
<evidence type="ECO:0000256" key="3">
    <source>
        <dbReference type="PROSITE-ProRule" id="PRU00023"/>
    </source>
</evidence>
<dbReference type="PANTHER" id="PTHR24189:SF50">
    <property type="entry name" value="ANKYRIN REPEAT AND SOCS BOX PROTEIN 2"/>
    <property type="match status" value="1"/>
</dbReference>
<protein>
    <submittedName>
        <fullName evidence="4">Uncharacterized protein</fullName>
    </submittedName>
</protein>
<keyword evidence="2 3" id="KW-0040">ANK repeat</keyword>
<dbReference type="Gene3D" id="1.25.40.20">
    <property type="entry name" value="Ankyrin repeat-containing domain"/>
    <property type="match status" value="1"/>
</dbReference>
<evidence type="ECO:0000313" key="4">
    <source>
        <dbReference type="EnsemblMetazoa" id="Aqu2.1.08219_001"/>
    </source>
</evidence>
<dbReference type="EnsemblMetazoa" id="Aqu2.1.08219_001">
    <property type="protein sequence ID" value="Aqu2.1.08219_001"/>
    <property type="gene ID" value="Aqu2.1.08219"/>
</dbReference>
<dbReference type="PANTHER" id="PTHR24189">
    <property type="entry name" value="MYOTROPHIN"/>
    <property type="match status" value="1"/>
</dbReference>